<sequence length="533" mass="60767">MPVNRNALIRYRTIDQCLQNRHKKWTLDGLIDACSDAIYEYQGIDTGVSRRTVQADIEMMRSNKLGYEAPIVVVDKKYYTYSDKNYSITNSPLNQQDMQVLSEVSDLLKQFKGFNHFTDLNEMVSKLEDKIYSQKTQGTPVIDFEKNDNLKGLEWIEAIRKAVVAQKTMCITYQSFKAREASTFCFSGYLLKEYRNRWFVLGRSHARNAPLLTLALDRIQTIEEHPEDYRPNTTLNLATYYNDCIGVTKSPGQRDCEVIFWIDAASAPYVVTKPLHHTQKLLSEDGNGKIFSIRVILNFELERELLGFGAKMRVLGPRVLVKQLKSQLAKTLDNYGRDSTTPPAITLTLNETMKEKDTAHISKFLSLVLRHQPQLIGIELDAQGWVSVDELLKQVNAHGHSLDAELLNHVVETNSKKRFAFDESRQKIRASQGHSVEVELGYQAQVPPEVLYHGTGEKSVASIQATGLEKRSRRHVHLSRDIETAKQVGSRHGKPVVFNVLAAEMHQKGYVFYLSENKVWLTDAVPAEFLKLQ</sequence>
<evidence type="ECO:0000256" key="1">
    <source>
        <dbReference type="ARBA" id="ARBA00009836"/>
    </source>
</evidence>
<dbReference type="EC" id="2.7.1.-" evidence="5"/>
<comment type="similarity">
    <text evidence="1 5">Belongs to the KptA/TPT1 family.</text>
</comment>
<accession>A0ABR7X046</accession>
<name>A0ABR7X046_9SPHI</name>
<comment type="caution">
    <text evidence="8">The sequence shown here is derived from an EMBL/GenBank/DDBJ whole genome shotgun (WGS) entry which is preliminary data.</text>
</comment>
<dbReference type="SUPFAM" id="SSF56399">
    <property type="entry name" value="ADP-ribosylation"/>
    <property type="match status" value="1"/>
</dbReference>
<dbReference type="InterPro" id="IPR042081">
    <property type="entry name" value="RNA_2'-PTrans_C"/>
</dbReference>
<evidence type="ECO:0000256" key="4">
    <source>
        <dbReference type="ARBA" id="ARBA00025212"/>
    </source>
</evidence>
<dbReference type="PROSITE" id="PS52050">
    <property type="entry name" value="WYL"/>
    <property type="match status" value="1"/>
</dbReference>
<dbReference type="InterPro" id="IPR057727">
    <property type="entry name" value="WCX_dom"/>
</dbReference>
<evidence type="ECO:0000313" key="9">
    <source>
        <dbReference type="Proteomes" id="UP000618754"/>
    </source>
</evidence>
<reference evidence="8 9" key="1">
    <citation type="submission" date="2020-09" db="EMBL/GenBank/DDBJ databases">
        <title>Novel species of Mucilaginibacter isolated from a glacier on the Tibetan Plateau.</title>
        <authorList>
            <person name="Liu Q."/>
            <person name="Xin Y.-H."/>
        </authorList>
    </citation>
    <scope>NUCLEOTIDE SEQUENCE [LARGE SCALE GENOMIC DNA]</scope>
    <source>
        <strain evidence="8 9">CGMCC 1.13878</strain>
    </source>
</reference>
<organism evidence="8 9">
    <name type="scientific">Mucilaginibacter rigui</name>
    <dbReference type="NCBI Taxonomy" id="534635"/>
    <lineage>
        <taxon>Bacteria</taxon>
        <taxon>Pseudomonadati</taxon>
        <taxon>Bacteroidota</taxon>
        <taxon>Sphingobacteriia</taxon>
        <taxon>Sphingobacteriales</taxon>
        <taxon>Sphingobacteriaceae</taxon>
        <taxon>Mucilaginibacter</taxon>
    </lineage>
</organism>
<dbReference type="Gene3D" id="3.20.170.30">
    <property type="match status" value="1"/>
</dbReference>
<protein>
    <recommendedName>
        <fullName evidence="5">Probable RNA 2'-phosphotransferase</fullName>
        <ecNumber evidence="5">2.7.1.-</ecNumber>
    </recommendedName>
</protein>
<evidence type="ECO:0000256" key="5">
    <source>
        <dbReference type="HAMAP-Rule" id="MF_00299"/>
    </source>
</evidence>
<dbReference type="Gene3D" id="1.10.10.970">
    <property type="entry name" value="RNA 2'-phosphotransferase, Tpt1/KptA family, N-terminal domain"/>
    <property type="match status" value="1"/>
</dbReference>
<dbReference type="PANTHER" id="PTHR12684:SF2">
    <property type="entry name" value="TRNA 2'-PHOSPHOTRANSFERASE 1"/>
    <property type="match status" value="1"/>
</dbReference>
<dbReference type="RefSeq" id="WP_191173877.1">
    <property type="nucleotide sequence ID" value="NZ_JACWMW010000001.1"/>
</dbReference>
<evidence type="ECO:0000313" key="8">
    <source>
        <dbReference type="EMBL" id="MBD1383969.1"/>
    </source>
</evidence>
<dbReference type="Pfam" id="PF01885">
    <property type="entry name" value="PTS_2-RNA"/>
    <property type="match status" value="1"/>
</dbReference>
<evidence type="ECO:0000259" key="7">
    <source>
        <dbReference type="Pfam" id="PF25583"/>
    </source>
</evidence>
<evidence type="ECO:0000256" key="3">
    <source>
        <dbReference type="ARBA" id="ARBA00023027"/>
    </source>
</evidence>
<feature type="domain" description="WCX" evidence="7">
    <location>
        <begin position="256"/>
        <end position="331"/>
    </location>
</feature>
<keyword evidence="2 5" id="KW-0808">Transferase</keyword>
<dbReference type="Pfam" id="PF25583">
    <property type="entry name" value="WCX"/>
    <property type="match status" value="1"/>
</dbReference>
<dbReference type="PANTHER" id="PTHR12684">
    <property type="entry name" value="PUTATIVE PHOSPHOTRANSFERASE"/>
    <property type="match status" value="1"/>
</dbReference>
<keyword evidence="3 5" id="KW-0520">NAD</keyword>
<comment type="function">
    <text evidence="4 5">Removes the 2'-phosphate from RNA via an intermediate in which the phosphate is ADP-ribosylated by NAD followed by a presumed transesterification to release the RNA and generate ADP-ribose 1''-2''-cyclic phosphate (APPR&gt;P). May function as an ADP-ribosylase.</text>
</comment>
<dbReference type="NCBIfam" id="NF002014">
    <property type="entry name" value="PRK00819.1-4"/>
    <property type="match status" value="1"/>
</dbReference>
<gene>
    <name evidence="5" type="primary">kptA</name>
    <name evidence="8" type="ORF">IDJ75_01660</name>
</gene>
<dbReference type="Pfam" id="PF13280">
    <property type="entry name" value="WYL"/>
    <property type="match status" value="1"/>
</dbReference>
<dbReference type="InterPro" id="IPR022928">
    <property type="entry name" value="RNA_2'-PTrans_KptA"/>
</dbReference>
<dbReference type="EMBL" id="JACWMW010000001">
    <property type="protein sequence ID" value="MBD1383969.1"/>
    <property type="molecule type" value="Genomic_DNA"/>
</dbReference>
<dbReference type="InterPro" id="IPR002745">
    <property type="entry name" value="Ptrans_KptA/Tpt1"/>
</dbReference>
<evidence type="ECO:0000259" key="6">
    <source>
        <dbReference type="Pfam" id="PF13280"/>
    </source>
</evidence>
<feature type="domain" description="WYL" evidence="6">
    <location>
        <begin position="155"/>
        <end position="223"/>
    </location>
</feature>
<dbReference type="HAMAP" id="MF_00299">
    <property type="entry name" value="KptA"/>
    <property type="match status" value="1"/>
</dbReference>
<evidence type="ECO:0000256" key="2">
    <source>
        <dbReference type="ARBA" id="ARBA00022679"/>
    </source>
</evidence>
<proteinExistence type="inferred from homology"/>
<dbReference type="Proteomes" id="UP000618754">
    <property type="component" value="Unassembled WGS sequence"/>
</dbReference>
<dbReference type="InterPro" id="IPR026881">
    <property type="entry name" value="WYL_dom"/>
</dbReference>
<dbReference type="InterPro" id="IPR042080">
    <property type="entry name" value="RNA_2'-PTrans_N"/>
</dbReference>
<keyword evidence="9" id="KW-1185">Reference proteome</keyword>